<dbReference type="OrthoDB" id="3699131at2"/>
<dbReference type="AlphaFoldDB" id="A0A5B2XCK4"/>
<evidence type="ECO:0000313" key="1">
    <source>
        <dbReference type="EMBL" id="KAA2261488.1"/>
    </source>
</evidence>
<evidence type="ECO:0008006" key="3">
    <source>
        <dbReference type="Google" id="ProtNLM"/>
    </source>
</evidence>
<reference evidence="1 2" key="2">
    <citation type="submission" date="2019-09" db="EMBL/GenBank/DDBJ databases">
        <authorList>
            <person name="Jin C."/>
        </authorList>
    </citation>
    <scope>NUCLEOTIDE SEQUENCE [LARGE SCALE GENOMIC DNA]</scope>
    <source>
        <strain evidence="1 2">AN110305</strain>
    </source>
</reference>
<reference evidence="1 2" key="1">
    <citation type="submission" date="2019-09" db="EMBL/GenBank/DDBJ databases">
        <title>Goodfellowia gen. nov., a new genus of the Pseudonocardineae related to Actinoalloteichus, containing Goodfellowia coeruleoviolacea gen. nov., comb. nov. gen. nov., comb. nov.</title>
        <authorList>
            <person name="Labeda D."/>
        </authorList>
    </citation>
    <scope>NUCLEOTIDE SEQUENCE [LARGE SCALE GENOMIC DNA]</scope>
    <source>
        <strain evidence="1 2">AN110305</strain>
    </source>
</reference>
<proteinExistence type="predicted"/>
<keyword evidence="2" id="KW-1185">Reference proteome</keyword>
<name>A0A5B2XCK4_9PSEU</name>
<gene>
    <name evidence="1" type="ORF">F0L68_17070</name>
</gene>
<comment type="caution">
    <text evidence="1">The sequence shown here is derived from an EMBL/GenBank/DDBJ whole genome shotgun (WGS) entry which is preliminary data.</text>
</comment>
<organism evidence="1 2">
    <name type="scientific">Solihabitans fulvus</name>
    <dbReference type="NCBI Taxonomy" id="1892852"/>
    <lineage>
        <taxon>Bacteria</taxon>
        <taxon>Bacillati</taxon>
        <taxon>Actinomycetota</taxon>
        <taxon>Actinomycetes</taxon>
        <taxon>Pseudonocardiales</taxon>
        <taxon>Pseudonocardiaceae</taxon>
        <taxon>Solihabitans</taxon>
    </lineage>
</organism>
<sequence length="109" mass="11655">MSPTPNGKQVAVALDALRSDATTWDNAAADLTGGPRTTIGSLHLTPDDVSKWAADHGLDATYNDARTKLEDIIKQAADNLHAVGTALRASADVYQRDEDANLHRLNGIY</sequence>
<protein>
    <recommendedName>
        <fullName evidence="3">Excreted virulence factor EspC, type VII ESX diderm</fullName>
    </recommendedName>
</protein>
<accession>A0A5B2XCK4</accession>
<dbReference type="Proteomes" id="UP000323454">
    <property type="component" value="Unassembled WGS sequence"/>
</dbReference>
<evidence type="ECO:0000313" key="2">
    <source>
        <dbReference type="Proteomes" id="UP000323454"/>
    </source>
</evidence>
<dbReference type="RefSeq" id="WP_149850565.1">
    <property type="nucleotide sequence ID" value="NZ_VUOB01000028.1"/>
</dbReference>
<dbReference type="EMBL" id="VUOB01000028">
    <property type="protein sequence ID" value="KAA2261488.1"/>
    <property type="molecule type" value="Genomic_DNA"/>
</dbReference>